<dbReference type="InterPro" id="IPR012951">
    <property type="entry name" value="BBE"/>
</dbReference>
<evidence type="ECO:0000256" key="3">
    <source>
        <dbReference type="ARBA" id="ARBA00022630"/>
    </source>
</evidence>
<dbReference type="Proteomes" id="UP001432209">
    <property type="component" value="Chromosome"/>
</dbReference>
<evidence type="ECO:0000313" key="7">
    <source>
        <dbReference type="EMBL" id="WUX55257.1"/>
    </source>
</evidence>
<dbReference type="EMBL" id="CP109495">
    <property type="protein sequence ID" value="WUX55257.1"/>
    <property type="molecule type" value="Genomic_DNA"/>
</dbReference>
<protein>
    <submittedName>
        <fullName evidence="7">FAD-binding oxidoreductase</fullName>
    </submittedName>
</protein>
<dbReference type="InterPro" id="IPR006094">
    <property type="entry name" value="Oxid_FAD_bind_N"/>
</dbReference>
<sequence length="455" mass="47794">MSENSLTALPYVFRPGGPGYDDEVAGFQLGFSPRPEVVVGATGADDVRVAVAHAAAHGLPVGVQATGHGVPAAAEGGLLITTKRMDGVRIDPGARTARIEAGVRWRQVVEAAGPHGLAPLNGSAPGVGAVSYLLGGGIGLLAREFGYAADHVRALDVVTADAKLRHVTPASDPDLFWALLGGGHNFGVVTALEVGLAPVARLYGGALLFDGGLRDQVVRTYLDWVDTVPDTLTSSLAVMVFPDLEQVPAFLRGRYTLSIRVAFNGDEAAGERLVAPLRAIGPVITDSLREMPYTESATIHSDPEFPHAYWGDGAMLSGLDAPTLTDLLELTGPGAPTMCIVQLNPLGGALAKEPAVPNAVPHRGAAFLIRGLSPLAGPDLGTVRELYGRFFGRLAPVTVGRSLNFVFGDGARTEGLYDEETAARLAGLKAHYDPANLFRRNYNIRPAEDAPRQQE</sequence>
<dbReference type="InterPro" id="IPR006093">
    <property type="entry name" value="Oxy_OxRdtase_FAD_BS"/>
</dbReference>
<keyword evidence="3" id="KW-0285">Flavoprotein</keyword>
<evidence type="ECO:0000259" key="6">
    <source>
        <dbReference type="PROSITE" id="PS51387"/>
    </source>
</evidence>
<dbReference type="InterPro" id="IPR050416">
    <property type="entry name" value="FAD-linked_Oxidoreductase"/>
</dbReference>
<evidence type="ECO:0000313" key="8">
    <source>
        <dbReference type="Proteomes" id="UP001432209"/>
    </source>
</evidence>
<dbReference type="Gene3D" id="3.40.462.20">
    <property type="match status" value="1"/>
</dbReference>
<accession>A0ABZ2A974</accession>
<organism evidence="7 8">
    <name type="scientific">Streptomyces niveus</name>
    <name type="common">Streptomyces spheroides</name>
    <dbReference type="NCBI Taxonomy" id="193462"/>
    <lineage>
        <taxon>Bacteria</taxon>
        <taxon>Bacillati</taxon>
        <taxon>Actinomycetota</taxon>
        <taxon>Actinomycetes</taxon>
        <taxon>Kitasatosporales</taxon>
        <taxon>Streptomycetaceae</taxon>
        <taxon>Streptomyces</taxon>
    </lineage>
</organism>
<name>A0ABZ2A974_STRNV</name>
<comment type="cofactor">
    <cofactor evidence="1">
        <name>FAD</name>
        <dbReference type="ChEBI" id="CHEBI:57692"/>
    </cofactor>
</comment>
<keyword evidence="8" id="KW-1185">Reference proteome</keyword>
<dbReference type="Pfam" id="PF01565">
    <property type="entry name" value="FAD_binding_4"/>
    <property type="match status" value="1"/>
</dbReference>
<dbReference type="RefSeq" id="WP_329078952.1">
    <property type="nucleotide sequence ID" value="NZ_CP109495.1"/>
</dbReference>
<keyword evidence="4" id="KW-0274">FAD</keyword>
<dbReference type="InterPro" id="IPR016169">
    <property type="entry name" value="FAD-bd_PCMH_sub2"/>
</dbReference>
<evidence type="ECO:0000256" key="5">
    <source>
        <dbReference type="ARBA" id="ARBA00023002"/>
    </source>
</evidence>
<reference evidence="7" key="1">
    <citation type="submission" date="2022-10" db="EMBL/GenBank/DDBJ databases">
        <title>The complete genomes of actinobacterial strains from the NBC collection.</title>
        <authorList>
            <person name="Joergensen T.S."/>
            <person name="Alvarez Arevalo M."/>
            <person name="Sterndorff E.B."/>
            <person name="Faurdal D."/>
            <person name="Vuksanovic O."/>
            <person name="Mourched A.-S."/>
            <person name="Charusanti P."/>
            <person name="Shaw S."/>
            <person name="Blin K."/>
            <person name="Weber T."/>
        </authorList>
    </citation>
    <scope>NUCLEOTIDE SEQUENCE</scope>
    <source>
        <strain evidence="7">NBC_01432</strain>
    </source>
</reference>
<dbReference type="Gene3D" id="3.30.465.10">
    <property type="match status" value="1"/>
</dbReference>
<dbReference type="PANTHER" id="PTHR42973">
    <property type="entry name" value="BINDING OXIDOREDUCTASE, PUTATIVE (AFU_ORTHOLOGUE AFUA_1G17690)-RELATED"/>
    <property type="match status" value="1"/>
</dbReference>
<dbReference type="PROSITE" id="PS00862">
    <property type="entry name" value="OX2_COVAL_FAD"/>
    <property type="match status" value="1"/>
</dbReference>
<gene>
    <name evidence="7" type="ORF">OG442_29080</name>
</gene>
<proteinExistence type="inferred from homology"/>
<dbReference type="InterPro" id="IPR016167">
    <property type="entry name" value="FAD-bd_PCMH_sub1"/>
</dbReference>
<dbReference type="Pfam" id="PF08031">
    <property type="entry name" value="BBE"/>
    <property type="match status" value="1"/>
</dbReference>
<dbReference type="InterPro" id="IPR016166">
    <property type="entry name" value="FAD-bd_PCMH"/>
</dbReference>
<dbReference type="Gene3D" id="3.30.43.10">
    <property type="entry name" value="Uridine Diphospho-n-acetylenolpyruvylglucosamine Reductase, domain 2"/>
    <property type="match status" value="1"/>
</dbReference>
<dbReference type="PROSITE" id="PS51387">
    <property type="entry name" value="FAD_PCMH"/>
    <property type="match status" value="1"/>
</dbReference>
<dbReference type="InterPro" id="IPR036318">
    <property type="entry name" value="FAD-bd_PCMH-like_sf"/>
</dbReference>
<feature type="domain" description="FAD-binding PCMH-type" evidence="6">
    <location>
        <begin position="31"/>
        <end position="199"/>
    </location>
</feature>
<dbReference type="PANTHER" id="PTHR42973:SF39">
    <property type="entry name" value="FAD-BINDING PCMH-TYPE DOMAIN-CONTAINING PROTEIN"/>
    <property type="match status" value="1"/>
</dbReference>
<keyword evidence="5" id="KW-0560">Oxidoreductase</keyword>
<evidence type="ECO:0000256" key="4">
    <source>
        <dbReference type="ARBA" id="ARBA00022827"/>
    </source>
</evidence>
<evidence type="ECO:0000256" key="2">
    <source>
        <dbReference type="ARBA" id="ARBA00005466"/>
    </source>
</evidence>
<evidence type="ECO:0000256" key="1">
    <source>
        <dbReference type="ARBA" id="ARBA00001974"/>
    </source>
</evidence>
<dbReference type="SUPFAM" id="SSF56176">
    <property type="entry name" value="FAD-binding/transporter-associated domain-like"/>
    <property type="match status" value="1"/>
</dbReference>
<comment type="similarity">
    <text evidence="2">Belongs to the oxygen-dependent FAD-linked oxidoreductase family.</text>
</comment>